<dbReference type="VEuPathDB" id="FungiDB:BO72DRAFT_310912"/>
<evidence type="ECO:0000313" key="2">
    <source>
        <dbReference type="Proteomes" id="UP000249789"/>
    </source>
</evidence>
<organism evidence="1 2">
    <name type="scientific">Aspergillus fijiensis CBS 313.89</name>
    <dbReference type="NCBI Taxonomy" id="1448319"/>
    <lineage>
        <taxon>Eukaryota</taxon>
        <taxon>Fungi</taxon>
        <taxon>Dikarya</taxon>
        <taxon>Ascomycota</taxon>
        <taxon>Pezizomycotina</taxon>
        <taxon>Eurotiomycetes</taxon>
        <taxon>Eurotiomycetidae</taxon>
        <taxon>Eurotiales</taxon>
        <taxon>Aspergillaceae</taxon>
        <taxon>Aspergillus</taxon>
    </lineage>
</organism>
<dbReference type="Proteomes" id="UP000249789">
    <property type="component" value="Unassembled WGS sequence"/>
</dbReference>
<dbReference type="RefSeq" id="XP_040795666.1">
    <property type="nucleotide sequence ID" value="XM_040940507.1"/>
</dbReference>
<dbReference type="EMBL" id="KZ824713">
    <property type="protein sequence ID" value="RAK71654.1"/>
    <property type="molecule type" value="Genomic_DNA"/>
</dbReference>
<dbReference type="GeneID" id="63857840"/>
<dbReference type="AlphaFoldDB" id="A0A8G1REY6"/>
<accession>A0A8G1REY6</accession>
<evidence type="ECO:0000313" key="1">
    <source>
        <dbReference type="EMBL" id="RAK71654.1"/>
    </source>
</evidence>
<name>A0A8G1REY6_9EURO</name>
<proteinExistence type="predicted"/>
<gene>
    <name evidence="1" type="ORF">BO72DRAFT_310912</name>
</gene>
<protein>
    <submittedName>
        <fullName evidence="1">Uncharacterized protein</fullName>
    </submittedName>
</protein>
<reference evidence="1 2" key="1">
    <citation type="submission" date="2018-02" db="EMBL/GenBank/DDBJ databases">
        <title>The genomes of Aspergillus section Nigri reveals drivers in fungal speciation.</title>
        <authorList>
            <consortium name="DOE Joint Genome Institute"/>
            <person name="Vesth T.C."/>
            <person name="Nybo J."/>
            <person name="Theobald S."/>
            <person name="Brandl J."/>
            <person name="Frisvad J.C."/>
            <person name="Nielsen K.F."/>
            <person name="Lyhne E.K."/>
            <person name="Kogle M.E."/>
            <person name="Kuo A."/>
            <person name="Riley R."/>
            <person name="Clum A."/>
            <person name="Nolan M."/>
            <person name="Lipzen A."/>
            <person name="Salamov A."/>
            <person name="Henrissat B."/>
            <person name="Wiebenga A."/>
            <person name="De vries R.P."/>
            <person name="Grigoriev I.V."/>
            <person name="Mortensen U.H."/>
            <person name="Andersen M.R."/>
            <person name="Baker S.E."/>
        </authorList>
    </citation>
    <scope>NUCLEOTIDE SEQUENCE [LARGE SCALE GENOMIC DNA]</scope>
    <source>
        <strain evidence="1 2">CBS 313.89</strain>
    </source>
</reference>
<keyword evidence="2" id="KW-1185">Reference proteome</keyword>
<sequence>MRLGMCPNLGLRQSWLSSVYLLGDRVIALAWGIVCQVHHYTAVLMLRRCDSNRGLYMKCNFLLLVWTKSASLVLEHRKTSGPIAPSSSLAVRWSILFFAPRWCFLLRCPRAQSIVL</sequence>